<evidence type="ECO:0000259" key="8">
    <source>
        <dbReference type="Pfam" id="PF03600"/>
    </source>
</evidence>
<keyword evidence="6 7" id="KW-0472">Membrane</keyword>
<evidence type="ECO:0000256" key="6">
    <source>
        <dbReference type="ARBA" id="ARBA00023136"/>
    </source>
</evidence>
<keyword evidence="2" id="KW-0813">Transport</keyword>
<evidence type="ECO:0000256" key="1">
    <source>
        <dbReference type="ARBA" id="ARBA00004141"/>
    </source>
</evidence>
<reference evidence="9 10" key="1">
    <citation type="submission" date="2014-03" db="EMBL/GenBank/DDBJ databases">
        <title>Sequencing and Comparison of Genomes and Transcriptome Profiles of Human Ehrlichiosis Agents.</title>
        <authorList>
            <person name="Lin M."/>
            <person name="Daugherty S.C."/>
            <person name="Nagaraj S."/>
            <person name="Cheng Z."/>
            <person name="Xiong Q."/>
            <person name="Lin F.-Y."/>
            <person name="Sengamalay N."/>
            <person name="Ott S."/>
            <person name="Godinez A."/>
            <person name="Tallon L.J."/>
            <person name="Sadzewicz L."/>
            <person name="Fraser C.M."/>
            <person name="Dunning Hotopp J.C."/>
            <person name="Rikihisa Y."/>
        </authorList>
    </citation>
    <scope>NUCLEOTIDE SEQUENCE [LARGE SCALE GENOMIC DNA]</scope>
    <source>
        <strain evidence="9 10">Oregon</strain>
    </source>
</reference>
<evidence type="ECO:0000256" key="5">
    <source>
        <dbReference type="ARBA" id="ARBA00022989"/>
    </source>
</evidence>
<dbReference type="PANTHER" id="PTHR43652">
    <property type="entry name" value="BASIC AMINO ACID ANTIPORTER YFCC-RELATED"/>
    <property type="match status" value="1"/>
</dbReference>
<keyword evidence="3 7" id="KW-0812">Transmembrane</keyword>
<evidence type="ECO:0000256" key="4">
    <source>
        <dbReference type="ARBA" id="ARBA00022737"/>
    </source>
</evidence>
<feature type="transmembrane region" description="Helical" evidence="7">
    <location>
        <begin position="6"/>
        <end position="26"/>
    </location>
</feature>
<feature type="transmembrane region" description="Helical" evidence="7">
    <location>
        <begin position="147"/>
        <end position="169"/>
    </location>
</feature>
<feature type="transmembrane region" description="Helical" evidence="7">
    <location>
        <begin position="381"/>
        <end position="404"/>
    </location>
</feature>
<keyword evidence="10" id="KW-1185">Reference proteome</keyword>
<dbReference type="InterPro" id="IPR004680">
    <property type="entry name" value="Cit_transptr-like_dom"/>
</dbReference>
<feature type="domain" description="Citrate transporter-like" evidence="8">
    <location>
        <begin position="24"/>
        <end position="440"/>
    </location>
</feature>
<dbReference type="KEGG" id="nhm:NHE_0143"/>
<keyword evidence="4" id="KW-0677">Repeat</keyword>
<feature type="transmembrane region" description="Helical" evidence="7">
    <location>
        <begin position="122"/>
        <end position="140"/>
    </location>
</feature>
<dbReference type="PANTHER" id="PTHR43652:SF2">
    <property type="entry name" value="BASIC AMINO ACID ANTIPORTER YFCC-RELATED"/>
    <property type="match status" value="1"/>
</dbReference>
<evidence type="ECO:0000313" key="10">
    <source>
        <dbReference type="Proteomes" id="UP000023755"/>
    </source>
</evidence>
<dbReference type="Proteomes" id="UP000023755">
    <property type="component" value="Chromosome"/>
</dbReference>
<feature type="transmembrane region" description="Helical" evidence="7">
    <location>
        <begin position="33"/>
        <end position="52"/>
    </location>
</feature>
<keyword evidence="5 7" id="KW-1133">Transmembrane helix</keyword>
<feature type="transmembrane region" description="Helical" evidence="7">
    <location>
        <begin position="181"/>
        <end position="208"/>
    </location>
</feature>
<dbReference type="GO" id="GO:0005886">
    <property type="term" value="C:plasma membrane"/>
    <property type="evidence" value="ECO:0007669"/>
    <property type="project" value="TreeGrafter"/>
</dbReference>
<evidence type="ECO:0000313" key="9">
    <source>
        <dbReference type="EMBL" id="AHX11111.1"/>
    </source>
</evidence>
<comment type="subcellular location">
    <subcellularLocation>
        <location evidence="1">Membrane</location>
        <topology evidence="1">Multi-pass membrane protein</topology>
    </subcellularLocation>
</comment>
<name>X5H3I2_9RICK</name>
<gene>
    <name evidence="9" type="ORF">NHE_0143</name>
</gene>
<dbReference type="GO" id="GO:0055085">
    <property type="term" value="P:transmembrane transport"/>
    <property type="evidence" value="ECO:0007669"/>
    <property type="project" value="InterPro"/>
</dbReference>
<dbReference type="InterPro" id="IPR051679">
    <property type="entry name" value="DASS-Related_Transporters"/>
</dbReference>
<protein>
    <submittedName>
        <fullName evidence="9">Citrate transporter family protein</fullName>
    </submittedName>
</protein>
<feature type="transmembrane region" description="Helical" evidence="7">
    <location>
        <begin position="500"/>
        <end position="519"/>
    </location>
</feature>
<sequence length="531" mass="58260">MFDGFLIDFAPIYVISVMLLSTYCLITEKFRAEAVAFTSIGLLAFYQGIAFSKPLVLLEGMMNGTVITILGITVMGRMVACTGAINKFASLTMKTDYVALIPMILILVSYFSSAFINNTPVVVLLITFLSICSRKIGIANSSVMMPIAFAASLGGMLTVLGSSTNLLIYSKAGELGVDIGFFGFFTPALFIGLFGLAYVVALTIILPVRGGQLEYFRSFFFALNPIEETRSIFSSVSLREIKSILYNRKFSKNLLIDEIVITEKSELIGLDILSQRVINYFQALGIGISGASRKIVPGVRLVIVHEGHTPTLEDVIVKKNNAYILSHHNGLRVVFTFIAVIFLSAVFKLPLAFGVSAGLTLLVLSGTVDVAEIFGSIEVKLFLMLIYSLVLGKSLEMTGVLEVFTQLLYEWTYDSPLIALIAVTFLIVSLLNEIMSNNAVGLIFTPVVFKLSNMMDIDPKYLVWTLVFAANSAFSTPFGYQANLIVMESGKYKYSDYLKFGTPLNFIVLGAYLLYLYLFSNLDLFHSSSGA</sequence>
<dbReference type="HOGENOM" id="CLU_005170_6_1_5"/>
<feature type="transmembrane region" description="Helical" evidence="7">
    <location>
        <begin position="461"/>
        <end position="480"/>
    </location>
</feature>
<feature type="transmembrane region" description="Helical" evidence="7">
    <location>
        <begin position="329"/>
        <end position="347"/>
    </location>
</feature>
<dbReference type="STRING" id="1286528.NHE_0143"/>
<dbReference type="OrthoDB" id="9809303at2"/>
<dbReference type="AlphaFoldDB" id="X5H3I2"/>
<evidence type="ECO:0000256" key="3">
    <source>
        <dbReference type="ARBA" id="ARBA00022692"/>
    </source>
</evidence>
<evidence type="ECO:0000256" key="2">
    <source>
        <dbReference type="ARBA" id="ARBA00022448"/>
    </source>
</evidence>
<feature type="transmembrane region" description="Helical" evidence="7">
    <location>
        <begin position="416"/>
        <end position="449"/>
    </location>
</feature>
<feature type="transmembrane region" description="Helical" evidence="7">
    <location>
        <begin position="64"/>
        <end position="85"/>
    </location>
</feature>
<dbReference type="EMBL" id="CP007481">
    <property type="protein sequence ID" value="AHX11111.1"/>
    <property type="molecule type" value="Genomic_DNA"/>
</dbReference>
<proteinExistence type="predicted"/>
<evidence type="ECO:0000256" key="7">
    <source>
        <dbReference type="SAM" id="Phobius"/>
    </source>
</evidence>
<organism evidence="9 10">
    <name type="scientific">Neorickettsia helminthoeca str. Oregon</name>
    <dbReference type="NCBI Taxonomy" id="1286528"/>
    <lineage>
        <taxon>Bacteria</taxon>
        <taxon>Pseudomonadati</taxon>
        <taxon>Pseudomonadota</taxon>
        <taxon>Alphaproteobacteria</taxon>
        <taxon>Rickettsiales</taxon>
        <taxon>Anaplasmataceae</taxon>
        <taxon>Neorickettsia</taxon>
    </lineage>
</organism>
<accession>X5H3I2</accession>
<feature type="transmembrane region" description="Helical" evidence="7">
    <location>
        <begin position="97"/>
        <end position="116"/>
    </location>
</feature>
<dbReference type="Pfam" id="PF03600">
    <property type="entry name" value="CitMHS"/>
    <property type="match status" value="1"/>
</dbReference>